<feature type="binding site" evidence="14">
    <location>
        <position position="414"/>
    </location>
    <ligand>
        <name>Zn(2+)</name>
        <dbReference type="ChEBI" id="CHEBI:29105"/>
    </ligand>
</feature>
<dbReference type="InterPro" id="IPR041663">
    <property type="entry name" value="DisA/LigA_HHH"/>
</dbReference>
<dbReference type="InterPro" id="IPR001357">
    <property type="entry name" value="BRCT_dom"/>
</dbReference>
<evidence type="ECO:0000256" key="2">
    <source>
        <dbReference type="ARBA" id="ARBA00012722"/>
    </source>
</evidence>
<gene>
    <name evidence="14 16" type="primary">ligA</name>
    <name evidence="16" type="ORF">K8I29_18160</name>
</gene>
<dbReference type="GO" id="GO:0006260">
    <property type="term" value="P:DNA replication"/>
    <property type="evidence" value="ECO:0007669"/>
    <property type="project" value="UniProtKB-KW"/>
</dbReference>
<comment type="similarity">
    <text evidence="13 14">Belongs to the NAD-dependent DNA ligase family. LigA subfamily.</text>
</comment>
<comment type="cofactor">
    <cofactor evidence="14">
        <name>Mg(2+)</name>
        <dbReference type="ChEBI" id="CHEBI:18420"/>
    </cofactor>
    <cofactor evidence="14">
        <name>Mn(2+)</name>
        <dbReference type="ChEBI" id="CHEBI:29035"/>
    </cofactor>
</comment>
<sequence length="681" mass="76650">MPDKVPDEIKKEIEKLVSDLNYHSYRYYVLDSPVISDSEYDERYRRLRELEERYRYVLPDSPTQRVGAPPLEKFERVRHAEPMLSLGNAFSPGEFFDFDKRVRRLLGTGEEIEYTVEPKYDGLAVELSYRNGLLSHASTRGDGYVGEDITTNIRTIMAVPLRIEGDIVPERIDIRGEVYMHIREFETLNRERERKGEPPFANPRNAAAGSVRQLDSSITASRKLYIACYGVGAAKGISFGSQWELIKWLEAARFPVPAVVKKVRGIGEGLEVIRELEGSRSAFPFETDGAVIKVNDCELQRKLGVKTREPRWAIAYKFPAHQGTTTVKEIGGSVGRTGVITPYAVFEPVKIGGVTVARSTLHNWDEIARKDIRVGDTVVVERAGDVIPHVVMVITEKRTGRESPAPLPEHCPACGSRVVREEGEVAVRCVALDCPAQITERIIHFASRGGMDIEGLGEKNVELLYSRGLLRHFEDIYRLRKEDLLALPRFAKKSAQNLIDAIERSKETTLAKFLFSLGILHVGEHAARLLARNFARLEDLYRVPPERIMEIKQMGGKIAASVSSFFGDEKNIRTLEALKSLGLKILNPDFISREKGHLPLEGLTFVITGTLPVPRKEVEDMIEQQGGHSSSAISRKTDYLVAGEEAGSKLQKARELEVKVISYDELLRLVRKEAENLRLFD</sequence>
<dbReference type="SMART" id="SM00532">
    <property type="entry name" value="LIGANc"/>
    <property type="match status" value="1"/>
</dbReference>
<feature type="binding site" evidence="14">
    <location>
        <begin position="85"/>
        <end position="86"/>
    </location>
    <ligand>
        <name>NAD(+)</name>
        <dbReference type="ChEBI" id="CHEBI:57540"/>
    </ligand>
</feature>
<feature type="binding site" evidence="14">
    <location>
        <position position="317"/>
    </location>
    <ligand>
        <name>NAD(+)</name>
        <dbReference type="ChEBI" id="CHEBI:57540"/>
    </ligand>
</feature>
<evidence type="ECO:0000256" key="1">
    <source>
        <dbReference type="ARBA" id="ARBA00004067"/>
    </source>
</evidence>
<dbReference type="GO" id="GO:0006281">
    <property type="term" value="P:DNA repair"/>
    <property type="evidence" value="ECO:0007669"/>
    <property type="project" value="UniProtKB-KW"/>
</dbReference>
<dbReference type="InterPro" id="IPR010994">
    <property type="entry name" value="RuvA_2-like"/>
</dbReference>
<dbReference type="Pfam" id="PF22745">
    <property type="entry name" value="Nlig-Ia"/>
    <property type="match status" value="1"/>
</dbReference>
<dbReference type="InterPro" id="IPR036420">
    <property type="entry name" value="BRCT_dom_sf"/>
</dbReference>
<evidence type="ECO:0000256" key="14">
    <source>
        <dbReference type="HAMAP-Rule" id="MF_01588"/>
    </source>
</evidence>
<feature type="domain" description="BRCT" evidence="15">
    <location>
        <begin position="595"/>
        <end position="672"/>
    </location>
</feature>
<evidence type="ECO:0000256" key="6">
    <source>
        <dbReference type="ARBA" id="ARBA00022723"/>
    </source>
</evidence>
<keyword evidence="9 14" id="KW-0460">Magnesium</keyword>
<dbReference type="GO" id="GO:0046872">
    <property type="term" value="F:metal ion binding"/>
    <property type="evidence" value="ECO:0007669"/>
    <property type="project" value="UniProtKB-KW"/>
</dbReference>
<comment type="catalytic activity">
    <reaction evidence="12 14">
        <text>NAD(+) + (deoxyribonucleotide)n-3'-hydroxyl + 5'-phospho-(deoxyribonucleotide)m = (deoxyribonucleotide)n+m + AMP + beta-nicotinamide D-nucleotide.</text>
        <dbReference type="EC" id="6.5.1.2"/>
    </reaction>
</comment>
<keyword evidence="5 14" id="KW-0235">DNA replication</keyword>
<dbReference type="FunFam" id="1.10.150.20:FF:000007">
    <property type="entry name" value="DNA ligase"/>
    <property type="match status" value="1"/>
</dbReference>
<dbReference type="Gene3D" id="1.10.287.610">
    <property type="entry name" value="Helix hairpin bin"/>
    <property type="match status" value="1"/>
</dbReference>
<dbReference type="FunFam" id="2.40.50.140:FF:000012">
    <property type="entry name" value="DNA ligase"/>
    <property type="match status" value="1"/>
</dbReference>
<keyword evidence="6 14" id="KW-0479">Metal-binding</keyword>
<dbReference type="Pfam" id="PF03120">
    <property type="entry name" value="OB_DNA_ligase"/>
    <property type="match status" value="1"/>
</dbReference>
<reference evidence="16" key="1">
    <citation type="journal article" date="2021" name="bioRxiv">
        <title>Unraveling nitrogen, sulfur and carbon metabolic pathways and microbial community transcriptional responses to substrate deprivation and toxicity stresses in a bioreactor mimicking anoxic brackish coastal sediment conditions.</title>
        <authorList>
            <person name="Martins P.D."/>
            <person name="Echeveste M.J."/>
            <person name="Arshad A."/>
            <person name="Kurth J."/>
            <person name="Ouboter H."/>
            <person name="Jetten M.S.M."/>
            <person name="Welte C.U."/>
        </authorList>
    </citation>
    <scope>NUCLEOTIDE SEQUENCE</scope>
    <source>
        <strain evidence="16">MAG_39</strain>
    </source>
</reference>
<feature type="binding site" evidence="14">
    <location>
        <position position="434"/>
    </location>
    <ligand>
        <name>Zn(2+)</name>
        <dbReference type="ChEBI" id="CHEBI:29105"/>
    </ligand>
</feature>
<dbReference type="Pfam" id="PF12826">
    <property type="entry name" value="HHH_2"/>
    <property type="match status" value="1"/>
</dbReference>
<feature type="binding site" evidence="14">
    <location>
        <position position="293"/>
    </location>
    <ligand>
        <name>NAD(+)</name>
        <dbReference type="ChEBI" id="CHEBI:57540"/>
    </ligand>
</feature>
<dbReference type="Pfam" id="PF03119">
    <property type="entry name" value="DNA_ligase_ZBD"/>
    <property type="match status" value="1"/>
</dbReference>
<dbReference type="Pfam" id="PF01653">
    <property type="entry name" value="DNA_ligase_aden"/>
    <property type="match status" value="1"/>
</dbReference>
<dbReference type="SUPFAM" id="SSF50249">
    <property type="entry name" value="Nucleic acid-binding proteins"/>
    <property type="match status" value="1"/>
</dbReference>
<dbReference type="Pfam" id="PF14520">
    <property type="entry name" value="HHH_5"/>
    <property type="match status" value="1"/>
</dbReference>
<feature type="active site" description="N6-AMP-lysine intermediate" evidence="14">
    <location>
        <position position="119"/>
    </location>
</feature>
<evidence type="ECO:0000256" key="7">
    <source>
        <dbReference type="ARBA" id="ARBA00022763"/>
    </source>
</evidence>
<feature type="binding site" evidence="14">
    <location>
        <position position="411"/>
    </location>
    <ligand>
        <name>Zn(2+)</name>
        <dbReference type="ChEBI" id="CHEBI:29105"/>
    </ligand>
</feature>
<evidence type="ECO:0000256" key="9">
    <source>
        <dbReference type="ARBA" id="ARBA00022842"/>
    </source>
</evidence>
<feature type="binding site" evidence="14">
    <location>
        <position position="429"/>
    </location>
    <ligand>
        <name>Zn(2+)</name>
        <dbReference type="ChEBI" id="CHEBI:29105"/>
    </ligand>
</feature>
<dbReference type="EC" id="6.5.1.2" evidence="2 14"/>
<feature type="binding site" evidence="14">
    <location>
        <position position="117"/>
    </location>
    <ligand>
        <name>NAD(+)</name>
        <dbReference type="ChEBI" id="CHEBI:57540"/>
    </ligand>
</feature>
<evidence type="ECO:0000256" key="4">
    <source>
        <dbReference type="ARBA" id="ARBA00022598"/>
    </source>
</evidence>
<dbReference type="SUPFAM" id="SSF47781">
    <property type="entry name" value="RuvA domain 2-like"/>
    <property type="match status" value="1"/>
</dbReference>
<evidence type="ECO:0000256" key="10">
    <source>
        <dbReference type="ARBA" id="ARBA00023027"/>
    </source>
</evidence>
<dbReference type="Gene3D" id="2.40.50.140">
    <property type="entry name" value="Nucleic acid-binding proteins"/>
    <property type="match status" value="1"/>
</dbReference>
<dbReference type="Gene3D" id="3.40.50.10190">
    <property type="entry name" value="BRCT domain"/>
    <property type="match status" value="1"/>
</dbReference>
<evidence type="ECO:0000256" key="5">
    <source>
        <dbReference type="ARBA" id="ARBA00022705"/>
    </source>
</evidence>
<dbReference type="PROSITE" id="PS01056">
    <property type="entry name" value="DNA_LIGASE_N2"/>
    <property type="match status" value="1"/>
</dbReference>
<evidence type="ECO:0000256" key="12">
    <source>
        <dbReference type="ARBA" id="ARBA00034005"/>
    </source>
</evidence>
<name>A0A953SGK6_9BACT</name>
<feature type="binding site" evidence="14">
    <location>
        <begin position="37"/>
        <end position="41"/>
    </location>
    <ligand>
        <name>NAD(+)</name>
        <dbReference type="ChEBI" id="CHEBI:57540"/>
    </ligand>
</feature>
<dbReference type="PIRSF" id="PIRSF001604">
    <property type="entry name" value="LigA"/>
    <property type="match status" value="1"/>
</dbReference>
<keyword evidence="11 14" id="KW-0234">DNA repair</keyword>
<comment type="caution">
    <text evidence="16">The sequence shown here is derived from an EMBL/GenBank/DDBJ whole genome shotgun (WGS) entry which is preliminary data.</text>
</comment>
<dbReference type="Gene3D" id="6.20.10.30">
    <property type="match status" value="1"/>
</dbReference>
<reference evidence="16" key="2">
    <citation type="submission" date="2021-08" db="EMBL/GenBank/DDBJ databases">
        <authorList>
            <person name="Dalcin Martins P."/>
        </authorList>
    </citation>
    <scope>NUCLEOTIDE SEQUENCE</scope>
    <source>
        <strain evidence="16">MAG_39</strain>
    </source>
</reference>
<dbReference type="InterPro" id="IPR013840">
    <property type="entry name" value="DNAligase_N"/>
</dbReference>
<dbReference type="Gene3D" id="1.10.150.20">
    <property type="entry name" value="5' to 3' exonuclease, C-terminal subdomain"/>
    <property type="match status" value="2"/>
</dbReference>
<keyword evidence="4 14" id="KW-0436">Ligase</keyword>
<dbReference type="SUPFAM" id="SSF56091">
    <property type="entry name" value="DNA ligase/mRNA capping enzyme, catalytic domain"/>
    <property type="match status" value="1"/>
</dbReference>
<dbReference type="SUPFAM" id="SSF52113">
    <property type="entry name" value="BRCT domain"/>
    <property type="match status" value="1"/>
</dbReference>
<dbReference type="InterPro" id="IPR001679">
    <property type="entry name" value="DNA_ligase"/>
</dbReference>
<accession>A0A953SGK6</accession>
<dbReference type="PANTHER" id="PTHR23389">
    <property type="entry name" value="CHROMOSOME TRANSMISSION FIDELITY FACTOR 18"/>
    <property type="match status" value="1"/>
</dbReference>
<dbReference type="EMBL" id="JAIOIV010000136">
    <property type="protein sequence ID" value="MBZ0158126.1"/>
    <property type="molecule type" value="Genomic_DNA"/>
</dbReference>
<keyword evidence="14" id="KW-0464">Manganese</keyword>
<keyword evidence="8 14" id="KW-0862">Zinc</keyword>
<dbReference type="PROSITE" id="PS50172">
    <property type="entry name" value="BRCT"/>
    <property type="match status" value="1"/>
</dbReference>
<feature type="binding site" evidence="14">
    <location>
        <position position="140"/>
    </location>
    <ligand>
        <name>NAD(+)</name>
        <dbReference type="ChEBI" id="CHEBI:57540"/>
    </ligand>
</feature>
<keyword evidence="7 14" id="KW-0227">DNA damage</keyword>
<evidence type="ECO:0000313" key="16">
    <source>
        <dbReference type="EMBL" id="MBZ0158126.1"/>
    </source>
</evidence>
<dbReference type="Proteomes" id="UP000705867">
    <property type="component" value="Unassembled WGS sequence"/>
</dbReference>
<evidence type="ECO:0000256" key="13">
    <source>
        <dbReference type="ARBA" id="ARBA00060881"/>
    </source>
</evidence>
<dbReference type="InterPro" id="IPR033136">
    <property type="entry name" value="DNA_ligase_CS"/>
</dbReference>
<evidence type="ECO:0000256" key="3">
    <source>
        <dbReference type="ARBA" id="ARBA00013308"/>
    </source>
</evidence>
<evidence type="ECO:0000259" key="15">
    <source>
        <dbReference type="PROSITE" id="PS50172"/>
    </source>
</evidence>
<dbReference type="NCBIfam" id="NF005932">
    <property type="entry name" value="PRK07956.1"/>
    <property type="match status" value="1"/>
</dbReference>
<dbReference type="NCBIfam" id="TIGR00575">
    <property type="entry name" value="dnlj"/>
    <property type="match status" value="1"/>
</dbReference>
<evidence type="ECO:0000256" key="8">
    <source>
        <dbReference type="ARBA" id="ARBA00022833"/>
    </source>
</evidence>
<dbReference type="CDD" id="cd17748">
    <property type="entry name" value="BRCT_DNA_ligase_like"/>
    <property type="match status" value="1"/>
</dbReference>
<protein>
    <recommendedName>
        <fullName evidence="3 14">DNA ligase</fullName>
        <ecNumber evidence="2 14">6.5.1.2</ecNumber>
    </recommendedName>
    <alternativeName>
        <fullName evidence="14">Polydeoxyribonucleotide synthase [NAD(+)]</fullName>
    </alternativeName>
</protein>
<dbReference type="HAMAP" id="MF_01588">
    <property type="entry name" value="DNA_ligase_A"/>
    <property type="match status" value="1"/>
</dbReference>
<dbReference type="GO" id="GO:0005829">
    <property type="term" value="C:cytosol"/>
    <property type="evidence" value="ECO:0007669"/>
    <property type="project" value="TreeGrafter"/>
</dbReference>
<dbReference type="InterPro" id="IPR004149">
    <property type="entry name" value="Znf_DNAligase_C4"/>
</dbReference>
<dbReference type="InterPro" id="IPR013839">
    <property type="entry name" value="DNAligase_adenylation"/>
</dbReference>
<dbReference type="PANTHER" id="PTHR23389:SF9">
    <property type="entry name" value="DNA LIGASE"/>
    <property type="match status" value="1"/>
</dbReference>
<feature type="binding site" evidence="14">
    <location>
        <position position="177"/>
    </location>
    <ligand>
        <name>NAD(+)</name>
        <dbReference type="ChEBI" id="CHEBI:57540"/>
    </ligand>
</feature>
<evidence type="ECO:0000313" key="17">
    <source>
        <dbReference type="Proteomes" id="UP000705867"/>
    </source>
</evidence>
<dbReference type="CDD" id="cd00114">
    <property type="entry name" value="LIGANc"/>
    <property type="match status" value="1"/>
</dbReference>
<dbReference type="Gene3D" id="3.30.470.30">
    <property type="entry name" value="DNA ligase/mRNA capping enzyme"/>
    <property type="match status" value="1"/>
</dbReference>
<dbReference type="Pfam" id="PF00533">
    <property type="entry name" value="BRCT"/>
    <property type="match status" value="1"/>
</dbReference>
<evidence type="ECO:0000256" key="11">
    <source>
        <dbReference type="ARBA" id="ARBA00023204"/>
    </source>
</evidence>
<dbReference type="AlphaFoldDB" id="A0A953SGK6"/>
<proteinExistence type="inferred from homology"/>
<dbReference type="GO" id="GO:0003911">
    <property type="term" value="F:DNA ligase (NAD+) activity"/>
    <property type="evidence" value="ECO:0007669"/>
    <property type="project" value="UniProtKB-UniRule"/>
</dbReference>
<dbReference type="InterPro" id="IPR012340">
    <property type="entry name" value="NA-bd_OB-fold"/>
</dbReference>
<keyword evidence="10 14" id="KW-0520">NAD</keyword>
<dbReference type="SMART" id="SM00292">
    <property type="entry name" value="BRCT"/>
    <property type="match status" value="1"/>
</dbReference>
<organism evidence="16 17">
    <name type="scientific">Candidatus Nitrobium versatile</name>
    <dbReference type="NCBI Taxonomy" id="2884831"/>
    <lineage>
        <taxon>Bacteria</taxon>
        <taxon>Pseudomonadati</taxon>
        <taxon>Nitrospirota</taxon>
        <taxon>Nitrospiria</taxon>
        <taxon>Nitrospirales</taxon>
        <taxon>Nitrospiraceae</taxon>
        <taxon>Candidatus Nitrobium</taxon>
    </lineage>
</organism>
<dbReference type="InterPro" id="IPR004150">
    <property type="entry name" value="NAD_DNA_ligase_OB"/>
</dbReference>
<dbReference type="FunFam" id="3.30.470.30:FF:000001">
    <property type="entry name" value="DNA ligase"/>
    <property type="match status" value="1"/>
</dbReference>
<comment type="function">
    <text evidence="1 14">DNA ligase that catalyzes the formation of phosphodiester linkages between 5'-phosphoryl and 3'-hydroxyl groups in double-stranded DNA using NAD as a coenzyme and as the energy source for the reaction. It is essential for DNA replication and repair of damaged DNA.</text>
</comment>